<evidence type="ECO:0000313" key="1">
    <source>
        <dbReference type="Proteomes" id="UP000095286"/>
    </source>
</evidence>
<protein>
    <submittedName>
        <fullName evidence="2">CSN12-like protein</fullName>
    </submittedName>
</protein>
<organism evidence="1 2">
    <name type="scientific">Rhabditophanes sp. KR3021</name>
    <dbReference type="NCBI Taxonomy" id="114890"/>
    <lineage>
        <taxon>Eukaryota</taxon>
        <taxon>Metazoa</taxon>
        <taxon>Ecdysozoa</taxon>
        <taxon>Nematoda</taxon>
        <taxon>Chromadorea</taxon>
        <taxon>Rhabditida</taxon>
        <taxon>Tylenchina</taxon>
        <taxon>Panagrolaimomorpha</taxon>
        <taxon>Strongyloidoidea</taxon>
        <taxon>Alloionematidae</taxon>
        <taxon>Rhabditophanes</taxon>
    </lineage>
</organism>
<name>A0AC35UI76_9BILA</name>
<reference evidence="2" key="1">
    <citation type="submission" date="2016-11" db="UniProtKB">
        <authorList>
            <consortium name="WormBaseParasite"/>
        </authorList>
    </citation>
    <scope>IDENTIFICATION</scope>
    <source>
        <strain evidence="2">KR3021</strain>
    </source>
</reference>
<sequence length="390" mass="44914">MAQHSLADFFESHIRSKTWENAASMSHVLMVTKWPQFRDMESSLNDLTKLPDDFRKLIRKLVSVFKLHERGKYEEAFTEHVEAIRILTGEFANNNKTNWCLPIVYALANNQKHLAMQIGVNDSDPKRIEAYTNCSQAIRSILTMCSGDAKTEKPKSKRVGLINILNHCMHLGFLTSNFTGLAPVINLIENDEELQKFATNKDFVTYNFYLGKHSLFEDDLARADKCLSYALFHNPREYKNNRKLILIYLITVKLLLGKSPPLNLLNEEGLEAFIPVIKAVHDGDVQRLDQTLDRYENYFIKLGILLILDKLKQITLLILFKKLYYDVYNSYHQIPIKAFYKALIAQGYNEYDERSVEALLAVMVSDKKIRGYISHGHATIVLSKKDPFGN</sequence>
<evidence type="ECO:0000313" key="2">
    <source>
        <dbReference type="WBParaSite" id="RSKR_0001170300.1"/>
    </source>
</evidence>
<accession>A0AC35UI76</accession>
<dbReference type="WBParaSite" id="RSKR_0001170300.1">
    <property type="protein sequence ID" value="RSKR_0001170300.1"/>
    <property type="gene ID" value="RSKR_0001170300"/>
</dbReference>
<proteinExistence type="predicted"/>
<dbReference type="Proteomes" id="UP000095286">
    <property type="component" value="Unplaced"/>
</dbReference>